<dbReference type="InterPro" id="IPR015943">
    <property type="entry name" value="WD40/YVTN_repeat-like_dom_sf"/>
</dbReference>
<reference evidence="7 8" key="1">
    <citation type="submission" date="2020-04" db="EMBL/GenBank/DDBJ databases">
        <title>Perkinsus olseni comparative genomics.</title>
        <authorList>
            <person name="Bogema D.R."/>
        </authorList>
    </citation>
    <scope>NUCLEOTIDE SEQUENCE [LARGE SCALE GENOMIC DNA]</scope>
    <source>
        <strain evidence="7">00978-12</strain>
    </source>
</reference>
<feature type="transmembrane region" description="Helical" evidence="5">
    <location>
        <begin position="1269"/>
        <end position="1286"/>
    </location>
</feature>
<evidence type="ECO:0000256" key="1">
    <source>
        <dbReference type="ARBA" id="ARBA00022574"/>
    </source>
</evidence>
<dbReference type="GO" id="GO:0016020">
    <property type="term" value="C:membrane"/>
    <property type="evidence" value="ECO:0007669"/>
    <property type="project" value="InterPro"/>
</dbReference>
<evidence type="ECO:0000259" key="6">
    <source>
        <dbReference type="Pfam" id="PF00892"/>
    </source>
</evidence>
<feature type="transmembrane region" description="Helical" evidence="5">
    <location>
        <begin position="807"/>
        <end position="827"/>
    </location>
</feature>
<feature type="transmembrane region" description="Helical" evidence="5">
    <location>
        <begin position="1022"/>
        <end position="1040"/>
    </location>
</feature>
<accession>A0A7J6P3T3</accession>
<dbReference type="InterPro" id="IPR000620">
    <property type="entry name" value="EamA_dom"/>
</dbReference>
<feature type="domain" description="EamA" evidence="6">
    <location>
        <begin position="778"/>
        <end position="930"/>
    </location>
</feature>
<feature type="transmembrane region" description="Helical" evidence="5">
    <location>
        <begin position="991"/>
        <end position="1010"/>
    </location>
</feature>
<feature type="transmembrane region" description="Helical" evidence="5">
    <location>
        <begin position="716"/>
        <end position="734"/>
    </location>
</feature>
<dbReference type="InterPro" id="IPR001680">
    <property type="entry name" value="WD40_rpt"/>
</dbReference>
<keyword evidence="5" id="KW-0812">Transmembrane</keyword>
<dbReference type="PANTHER" id="PTHR16017">
    <property type="entry name" value="GASTRULATION DEFECTIVE PROTEIN 1-RELATED"/>
    <property type="match status" value="1"/>
</dbReference>
<keyword evidence="1 3" id="KW-0853">WD repeat</keyword>
<evidence type="ECO:0000313" key="8">
    <source>
        <dbReference type="Proteomes" id="UP000541610"/>
    </source>
</evidence>
<keyword evidence="5" id="KW-0472">Membrane</keyword>
<feature type="transmembrane region" description="Helical" evidence="5">
    <location>
        <begin position="885"/>
        <end position="904"/>
    </location>
</feature>
<feature type="transmembrane region" description="Helical" evidence="5">
    <location>
        <begin position="1159"/>
        <end position="1177"/>
    </location>
</feature>
<feature type="region of interest" description="Disordered" evidence="4">
    <location>
        <begin position="47"/>
        <end position="101"/>
    </location>
</feature>
<name>A0A7J6P3T3_PEROL</name>
<keyword evidence="5" id="KW-1133">Transmembrane helix</keyword>
<feature type="transmembrane region" description="Helical" evidence="5">
    <location>
        <begin position="855"/>
        <end position="873"/>
    </location>
</feature>
<dbReference type="GO" id="GO:0035861">
    <property type="term" value="C:site of double-strand break"/>
    <property type="evidence" value="ECO:0007669"/>
    <property type="project" value="TreeGrafter"/>
</dbReference>
<feature type="region of interest" description="Disordered" evidence="4">
    <location>
        <begin position="1290"/>
        <end position="1318"/>
    </location>
</feature>
<sequence>MSDDEVEMAELRAVREGRGFTSRGRAAHRQENEGITATTRYWSQYRAPRSAAASPTLVPSLDTSGRSVGATTSSSTSSSSGLGGGSWLLPPPEMHLPTQFGKKGNRVDEEAVHKEHIRVPVEEPPTVAAQALASGESDEDDDDRREAPSRIPDTHEICLDLCPESHKSLTALSMDPKGSRMVTGGTDGMVRYWDLNGINAMDPKPFREFAPQEGYPINCVRFSNTGGQVLVLPADARCRIHDRNGTSAPVQQSVKGDQYIRDLQHTKGHTATITDGHWHPMDPSKWITSSLDCTIRIWDINTPGTGMDMWIPCIHTLKCVDKRGICGGRGGVENQLFVNSCGFKPYDGGFIVAGCSDGSLQLFNERKRYGKADMIARTAHVDVVTSVNVLEDGQRMLSRSLDGKAVSSAISKLAWGAHRLQLIVRTWGDLPCTDEHTDITISPDESLALTGTSDGRVVAFDLQSESTLWHPVLQQIIVACSDGNAYFLYDRYQSVHGALLFAQHSVPKQKPIEEQYMPQKIYNYDEMVQRGGQFRETRSGKLRRTRDADKRRDKQRRERMGIPDPDEQHKVKPAAPPPESTEPTVFGNKLNVEKEKYIDEDPQKTLLAVETDKGDSFVSQAYAKTQPHNILDYSDVKSAVFTDKNSGMSGAGWGAVWTLLPVSVPPGLAAAVLLCFIDRSFKLPARADLPLLVYLGAATGAATVAFLVGLELSSPLIASMLQPTVLVFAYILGILRGTEHRSRRRVLGVVTCVAAAVSAVISGEHIDDAHPVDWSVLLGGLLILLQCILTSSIIVLQRGLRHLSPPYLTGCSYLIGSITTLLLLLSWRGTCVALELDCGILTFALGYSGSSSTEGLVLLLYAVLLATCFVYCAMNWCNRQTSPSVVASFMTLQPVTTAIVQYWLLQETPLLLCRSVLFFPFIVAGVTLVSATANRIQERPPEDAVDKAREMQQLEDVETGRPATGKKQQHLTEPWPGYGFLQERCSISPVALAYILLFANLVIGSGWEVGTKLALSKLDINLLTLAFYRQFLGCIVLLVVDRSFKLPKKEDVMPLAVLGAFNSPPLLSVPPPPDFACFLLRFGHYPGLVGAAMASSLLGEEFRDGKLGDSLRLSASYLGTRSVNWSILLGSLIILAGVFFAAAAVVYQRESIHLPFIYVEGYAYVFASLTTLTFIIISRLGCIFSPDTCSDMTLDLGLIGDDGALHFEGWLLLLYGVLLISCFLYCSINWANRQTSPSVVASFATLQPVGTGTFQYLVTGKQVVSLPQVGMYLFVVVGVVLVSVGHPREQEPIKSSDDEKETLASDLEDGVAVEDELE</sequence>
<dbReference type="OrthoDB" id="10264376at2759"/>
<dbReference type="InterPro" id="IPR037185">
    <property type="entry name" value="EmrE-like"/>
</dbReference>
<dbReference type="InterPro" id="IPR036322">
    <property type="entry name" value="WD40_repeat_dom_sf"/>
</dbReference>
<protein>
    <submittedName>
        <fullName evidence="7">WD repeat-containing protein 70</fullName>
    </submittedName>
</protein>
<dbReference type="Pfam" id="PF00400">
    <property type="entry name" value="WD40"/>
    <property type="match status" value="2"/>
</dbReference>
<feature type="transmembrane region" description="Helical" evidence="5">
    <location>
        <begin position="689"/>
        <end position="710"/>
    </location>
</feature>
<dbReference type="Pfam" id="PF00892">
    <property type="entry name" value="EamA"/>
    <property type="match status" value="1"/>
</dbReference>
<evidence type="ECO:0000256" key="5">
    <source>
        <dbReference type="SAM" id="Phobius"/>
    </source>
</evidence>
<feature type="transmembrane region" description="Helical" evidence="5">
    <location>
        <begin position="916"/>
        <end position="933"/>
    </location>
</feature>
<dbReference type="PANTHER" id="PTHR16017:SF0">
    <property type="entry name" value="WD REPEAT-CONTAINING PROTEIN 70"/>
    <property type="match status" value="1"/>
</dbReference>
<keyword evidence="2" id="KW-0677">Repeat</keyword>
<evidence type="ECO:0000256" key="4">
    <source>
        <dbReference type="SAM" id="MobiDB-lite"/>
    </source>
</evidence>
<dbReference type="EMBL" id="JABANP010000091">
    <property type="protein sequence ID" value="KAF4690833.1"/>
    <property type="molecule type" value="Genomic_DNA"/>
</dbReference>
<feature type="region of interest" description="Disordered" evidence="4">
    <location>
        <begin position="532"/>
        <end position="585"/>
    </location>
</feature>
<dbReference type="SUPFAM" id="SSF103481">
    <property type="entry name" value="Multidrug resistance efflux transporter EmrE"/>
    <property type="match status" value="2"/>
</dbReference>
<dbReference type="PROSITE" id="PS50082">
    <property type="entry name" value="WD_REPEATS_2"/>
    <property type="match status" value="2"/>
</dbReference>
<feature type="compositionally biased region" description="Low complexity" evidence="4">
    <location>
        <begin position="63"/>
        <end position="80"/>
    </location>
</feature>
<evidence type="ECO:0000256" key="2">
    <source>
        <dbReference type="ARBA" id="ARBA00022737"/>
    </source>
</evidence>
<feature type="compositionally biased region" description="Basic and acidic residues" evidence="4">
    <location>
        <begin position="533"/>
        <end position="570"/>
    </location>
</feature>
<feature type="compositionally biased region" description="Acidic residues" evidence="4">
    <location>
        <begin position="1306"/>
        <end position="1318"/>
    </location>
</feature>
<dbReference type="Proteomes" id="UP000541610">
    <property type="component" value="Unassembled WGS sequence"/>
</dbReference>
<dbReference type="SMART" id="SM00320">
    <property type="entry name" value="WD40"/>
    <property type="match status" value="5"/>
</dbReference>
<gene>
    <name evidence="7" type="primary">WDR70_2</name>
    <name evidence="7" type="ORF">FOZ60_016805</name>
</gene>
<feature type="repeat" description="WD" evidence="3">
    <location>
        <begin position="169"/>
        <end position="196"/>
    </location>
</feature>
<organism evidence="7 8">
    <name type="scientific">Perkinsus olseni</name>
    <name type="common">Perkinsus atlanticus</name>
    <dbReference type="NCBI Taxonomy" id="32597"/>
    <lineage>
        <taxon>Eukaryota</taxon>
        <taxon>Sar</taxon>
        <taxon>Alveolata</taxon>
        <taxon>Perkinsozoa</taxon>
        <taxon>Perkinsea</taxon>
        <taxon>Perkinsida</taxon>
        <taxon>Perkinsidae</taxon>
        <taxon>Perkinsus</taxon>
    </lineage>
</organism>
<evidence type="ECO:0000256" key="3">
    <source>
        <dbReference type="PROSITE-ProRule" id="PRU00221"/>
    </source>
</evidence>
<feature type="repeat" description="WD" evidence="3">
    <location>
        <begin position="266"/>
        <end position="302"/>
    </location>
</feature>
<feature type="transmembrane region" description="Helical" evidence="5">
    <location>
        <begin position="1125"/>
        <end position="1147"/>
    </location>
</feature>
<dbReference type="PROSITE" id="PS50294">
    <property type="entry name" value="WD_REPEATS_REGION"/>
    <property type="match status" value="2"/>
</dbReference>
<evidence type="ECO:0000313" key="7">
    <source>
        <dbReference type="EMBL" id="KAF4690833.1"/>
    </source>
</evidence>
<feature type="region of interest" description="Disordered" evidence="4">
    <location>
        <begin position="119"/>
        <end position="152"/>
    </location>
</feature>
<dbReference type="Gene3D" id="2.130.10.10">
    <property type="entry name" value="YVTN repeat-like/Quinoprotein amine dehydrogenase"/>
    <property type="match status" value="2"/>
</dbReference>
<dbReference type="GO" id="GO:0005634">
    <property type="term" value="C:nucleus"/>
    <property type="evidence" value="ECO:0007669"/>
    <property type="project" value="TreeGrafter"/>
</dbReference>
<feature type="transmembrane region" description="Helical" evidence="5">
    <location>
        <begin position="1210"/>
        <end position="1231"/>
    </location>
</feature>
<comment type="caution">
    <text evidence="7">The sequence shown here is derived from an EMBL/GenBank/DDBJ whole genome shotgun (WGS) entry which is preliminary data.</text>
</comment>
<feature type="transmembrane region" description="Helical" evidence="5">
    <location>
        <begin position="746"/>
        <end position="762"/>
    </location>
</feature>
<dbReference type="InterPro" id="IPR051858">
    <property type="entry name" value="WD_repeat_GAD-1"/>
</dbReference>
<feature type="transmembrane region" description="Helical" evidence="5">
    <location>
        <begin position="774"/>
        <end position="795"/>
    </location>
</feature>
<feature type="compositionally biased region" description="Basic and acidic residues" evidence="4">
    <location>
        <begin position="1290"/>
        <end position="1303"/>
    </location>
</feature>
<feature type="transmembrane region" description="Helical" evidence="5">
    <location>
        <begin position="651"/>
        <end position="677"/>
    </location>
</feature>
<proteinExistence type="predicted"/>
<dbReference type="SUPFAM" id="SSF50978">
    <property type="entry name" value="WD40 repeat-like"/>
    <property type="match status" value="1"/>
</dbReference>